<feature type="compositionally biased region" description="Basic and acidic residues" evidence="1">
    <location>
        <begin position="9"/>
        <end position="22"/>
    </location>
</feature>
<organism evidence="2 3">
    <name type="scientific">Nepenthes gracilis</name>
    <name type="common">Slender pitcher plant</name>
    <dbReference type="NCBI Taxonomy" id="150966"/>
    <lineage>
        <taxon>Eukaryota</taxon>
        <taxon>Viridiplantae</taxon>
        <taxon>Streptophyta</taxon>
        <taxon>Embryophyta</taxon>
        <taxon>Tracheophyta</taxon>
        <taxon>Spermatophyta</taxon>
        <taxon>Magnoliopsida</taxon>
        <taxon>eudicotyledons</taxon>
        <taxon>Gunneridae</taxon>
        <taxon>Pentapetalae</taxon>
        <taxon>Caryophyllales</taxon>
        <taxon>Nepenthaceae</taxon>
        <taxon>Nepenthes</taxon>
    </lineage>
</organism>
<evidence type="ECO:0000313" key="3">
    <source>
        <dbReference type="Proteomes" id="UP001279734"/>
    </source>
</evidence>
<dbReference type="EMBL" id="BSYO01000001">
    <property type="protein sequence ID" value="GMG98211.1"/>
    <property type="molecule type" value="Genomic_DNA"/>
</dbReference>
<proteinExistence type="predicted"/>
<reference evidence="2" key="1">
    <citation type="submission" date="2023-05" db="EMBL/GenBank/DDBJ databases">
        <title>Nepenthes gracilis genome sequencing.</title>
        <authorList>
            <person name="Fukushima K."/>
        </authorList>
    </citation>
    <scope>NUCLEOTIDE SEQUENCE</scope>
    <source>
        <strain evidence="2">SING2019-196</strain>
    </source>
</reference>
<comment type="caution">
    <text evidence="2">The sequence shown here is derived from an EMBL/GenBank/DDBJ whole genome shotgun (WGS) entry which is preliminary data.</text>
</comment>
<feature type="region of interest" description="Disordered" evidence="1">
    <location>
        <begin position="1"/>
        <end position="25"/>
    </location>
</feature>
<accession>A0AAD3P3A1</accession>
<protein>
    <submittedName>
        <fullName evidence="2">Uncharacterized protein</fullName>
    </submittedName>
</protein>
<evidence type="ECO:0000313" key="2">
    <source>
        <dbReference type="EMBL" id="GMG98211.1"/>
    </source>
</evidence>
<name>A0AAD3P3A1_NEPGR</name>
<sequence>MLAISAASTEDKANRPSSELRRPRSLKRQAITGNEVIERMVEVNGRSRVSFTFFWRKDLLMELDIKVLSRTNSPIA</sequence>
<evidence type="ECO:0000256" key="1">
    <source>
        <dbReference type="SAM" id="MobiDB-lite"/>
    </source>
</evidence>
<keyword evidence="3" id="KW-1185">Reference proteome</keyword>
<gene>
    <name evidence="2" type="ORF">Nepgr_000051</name>
</gene>
<dbReference type="Proteomes" id="UP001279734">
    <property type="component" value="Unassembled WGS sequence"/>
</dbReference>
<dbReference type="AlphaFoldDB" id="A0AAD3P3A1"/>